<dbReference type="FunFam" id="3.30.420.40:FF:000028">
    <property type="entry name" value="heat shock 70 kDa protein-like"/>
    <property type="match status" value="1"/>
</dbReference>
<evidence type="ECO:0000256" key="3">
    <source>
        <dbReference type="ARBA" id="ARBA00022840"/>
    </source>
</evidence>
<dbReference type="GeneID" id="94836506"/>
<dbReference type="FunFam" id="3.30.420.40:FF:000046">
    <property type="entry name" value="Chaperone protein HscA"/>
    <property type="match status" value="1"/>
</dbReference>
<evidence type="ECO:0000313" key="6">
    <source>
        <dbReference type="Proteomes" id="UP000179807"/>
    </source>
</evidence>
<accession>A0A1J4KFJ8</accession>
<dbReference type="Pfam" id="PF00012">
    <property type="entry name" value="HSP70"/>
    <property type="match status" value="5"/>
</dbReference>
<comment type="similarity">
    <text evidence="1">Belongs to the heat shock protein 70 family.</text>
</comment>
<comment type="caution">
    <text evidence="5">The sequence shown here is derived from an EMBL/GenBank/DDBJ whole genome shotgun (WGS) entry which is preliminary data.</text>
</comment>
<evidence type="ECO:0000256" key="2">
    <source>
        <dbReference type="ARBA" id="ARBA00022741"/>
    </source>
</evidence>
<evidence type="ECO:0000256" key="4">
    <source>
        <dbReference type="ARBA" id="ARBA00023186"/>
    </source>
</evidence>
<dbReference type="InterPro" id="IPR013126">
    <property type="entry name" value="Hsp_70_fam"/>
</dbReference>
<dbReference type="RefSeq" id="XP_068362946.1">
    <property type="nucleotide sequence ID" value="XM_068501802.1"/>
</dbReference>
<dbReference type="EMBL" id="MLAK01000629">
    <property type="protein sequence ID" value="OHT09810.1"/>
    <property type="molecule type" value="Genomic_DNA"/>
</dbReference>
<gene>
    <name evidence="5" type="ORF">TRFO_21174</name>
</gene>
<sequence>MRDSENAKIELSCNNKTFLNNKPITRSQYEEECQDLISKSIQPVKDLFKNDNSTNNPTSKYISKQSIDKVILNGGMSQTPKIIDEIRRFFGDDVEIVNSQEDDLISRGCAIQGAITNGSEDPSIKDLHIIDKYPHKLSIDFSGDGDDPIVAIPKGSEMPTTKGEKTTTNSDNQKEMFVDIFETPGGNSKNQNSPAGLIKIYDIPRDKKGMNDIEITVGVNDEGMIEASAKENNRKFILPTEIINPDSLNDEDILKLKEKVEDAKKNINAFKSSVGIDFGSGTCKYSVYSPNDAMELISIPSIVGIKGGNQKLVGNIPPSVQELKRVKIVDDMKRVLGHSFNEVSFEKMLKNFSFSIQEEENTRRPIIKQNNTSIPFEKITEMLLAHVKMSITKETNENIDDAIIAVPSLFTDSQRRAMKDSAYIAGFTNVRIISEPVATVLTINKNANAIETNKLNNEEIEQKNYVIFDMGAGKVEATIIQTNGIKGETIKNCGNLNLGGQEFDSRLSSIYYDPLDENELTPEEIEKEKQRRLRDSENAKIELSCNNKTFLNNKPITRSQYEEECQDLISKSIQPVKDLFKNDNSTNNPTSKYISKQSIDKVILNGGMSQTPKIIDEIRRFFGDDVEIVNSQEDDLISRGCAIQGAITNGSEDPSIKDLHIIDKYPHKLSIDENKRAKLPSTIIPKGSYLPYSKQSRTSTDSDNQNQMGIELFETPGGNNENEKLIQMIQIDNIPKDKKGAPKIDFTVAVNDEGILEAKAKELNRGFILPAKIIAPNNIKEKQDIDQYAEEIKSMNNIDLNDISEEEEEKKEEIIPMKEEEEIYEMSESESFDEPKMDIDDSKLSVGIDFGSKACKYCVYPFILDSKNVPKTIQSAICFKGDHRIAGNITENIIDSSEIKVISEFKRILGHTFAEKEFKNKLRIIPFQVLENNENHRPYVQHNNRNVPFEQMTGELFSKIKDDASKEAGEKIESVVVSVPTMFKDSQRKAVKNAATIAGFKYIRLINEPTAYSIAFNKYDLEKDSTLIKTTNKNNNGETKANIVFYDIGSGKVEAAIVSTTNGTISEIRKNSGNLNFGGREFDMRLVSKYFEHIPKKHNMNQEELEKTLHERLSICEKARIDLSSDEKTRLNGKTFTRNQFEAVCSDLLEYSIKPLKQLFIDGEISKNDISLVIVSGGVSQTPKIQEEIKLFFGDDMKIISKVHEHNISKGAAIYGAITKGIDDTRIKNYRSINHLHEPIGIKHKNGINSIVFKPTAVLPFSRNTLATTSEDNQSNICFDIVQGNRKMADDCITIGVVKVENIKPAKRCEPKVEVCMTVDDDGIFSVKAKNKLTGKIMPANLVSDANMEKLDVDEHQIELDDYKLYNDYVKPSVGIDLGSSKCRYAVFRKDELLKNFPAVVAFKGERLNIGNVPTNVRNSKETKIIDDMKRVVGHSFKDSEFAERSKEFTFKISQEDDTQRPIFINNENGIPFEQLTGMMFSKVKEDVSREANENVEDVVIAVPSIFSDAQRRSIRDSALIAGFKHVRLINEPSASILAINKNENDINPNEEKKHKKKNYVIFDMGAGKVEATIIQTNGIKGETIKNCGNLNLGGQEFDSRLSSIYYDPLDENELTPEEIEKEKQRRLRDSENAKIELSCNNKTFLNNKPITRSQYEEECQDLISKSIQPVKDLFKNDNSTNNPTSKYISKQSIDKVILNGGMSQTPKIIDEIRRFFGNNVEIATIDSNDPIISRGAAIQRAIENGCYDPEIRNLQYNEKYPHALSVDDVKNGKPDFLVIARDSPIPVQNNTDTTTSEDNQKDLNLDVLEDSDKLENNDINPIGYVEIKEIPDAKKGEADIDVTMGINRDGLIEASSIEQSNDVDMPTKFVNNSCLDENDVDKLKQELEEIMNRERLNSVVGIDIGTCSCRYSFYSHEKRKASMFQSVIAFKAGEKFVGAVPPNILQADKAIIATDMKRIIGRDFNDANLVKLSSQLTYKIDKDINNNRPFVRIDKEKYSYEELTSMLLSKIKKNIVREMDKEVYDIVISVPGFFPNAQRQAIRDAARISGFNVLRMVNETAATAMTYNTKEELRDKNKKNVVVFDMGGGKVDTSLIVLEDGVCTTINSAGDMNLGGRDLDYRLTSHYLTKGKKLPFNELIKDMSDSERAKIELSLRNSTTLNGTEITRQEFEETCNDLLEKTIDPLKELFVGAPITKHEVQQVILTGGCTKIPKVRELVEKFFGRDVQYIYADDLHSVVNGAAMQGAAMRCKNLEELNGVEVKNTLLLSVGISQANGINSIIIPHGTILPAEFKVCATTSYDGQNDVSFDIIQGERKMAADCIFLGHVTVDGIGVALRCVPKIEVTMKIDEDGLMSVKAKDLKTGASMTTSLYSSSNLNESDIQRMYDEAELLKTEDEKKMKIAEELGELHYGLDKAEHLLREQKLPRDMKKQARNMITEMKSWIKTNDESDPEEFIKQRNTLSNLLSTIAPSGEEDNV</sequence>
<dbReference type="Gene3D" id="3.30.30.30">
    <property type="match status" value="3"/>
</dbReference>
<keyword evidence="2" id="KW-0547">Nucleotide-binding</keyword>
<protein>
    <submittedName>
        <fullName evidence="5">Uncharacterized protein</fullName>
    </submittedName>
</protein>
<dbReference type="InterPro" id="IPR029047">
    <property type="entry name" value="HSP70_peptide-bd_sf"/>
</dbReference>
<keyword evidence="6" id="KW-1185">Reference proteome</keyword>
<evidence type="ECO:0000313" key="5">
    <source>
        <dbReference type="EMBL" id="OHT09810.1"/>
    </source>
</evidence>
<dbReference type="InterPro" id="IPR018181">
    <property type="entry name" value="Heat_shock_70_CS"/>
</dbReference>
<dbReference type="PROSITE" id="PS01036">
    <property type="entry name" value="HSP70_3"/>
    <property type="match status" value="1"/>
</dbReference>
<proteinExistence type="inferred from homology"/>
<name>A0A1J4KFJ8_9EUKA</name>
<evidence type="ECO:0000256" key="1">
    <source>
        <dbReference type="ARBA" id="ARBA00007381"/>
    </source>
</evidence>
<dbReference type="SUPFAM" id="SSF100920">
    <property type="entry name" value="Heat shock protein 70kD (HSP70), peptide-binding domain"/>
    <property type="match status" value="5"/>
</dbReference>
<dbReference type="VEuPathDB" id="TrichDB:TRFO_21174"/>
<reference evidence="5" key="1">
    <citation type="submission" date="2016-10" db="EMBL/GenBank/DDBJ databases">
        <authorList>
            <person name="Benchimol M."/>
            <person name="Almeida L.G."/>
            <person name="Vasconcelos A.T."/>
            <person name="Perreira-Neves A."/>
            <person name="Rosa I.A."/>
            <person name="Tasca T."/>
            <person name="Bogo M.R."/>
            <person name="de Souza W."/>
        </authorList>
    </citation>
    <scope>NUCLEOTIDE SEQUENCE [LARGE SCALE GENOMIC DNA]</scope>
    <source>
        <strain evidence="5">K</strain>
    </source>
</reference>
<dbReference type="GO" id="GO:0140662">
    <property type="term" value="F:ATP-dependent protein folding chaperone"/>
    <property type="evidence" value="ECO:0007669"/>
    <property type="project" value="InterPro"/>
</dbReference>
<dbReference type="InterPro" id="IPR043129">
    <property type="entry name" value="ATPase_NBD"/>
</dbReference>
<keyword evidence="3" id="KW-0067">ATP-binding</keyword>
<dbReference type="Gene3D" id="3.30.420.40">
    <property type="match status" value="9"/>
</dbReference>
<dbReference type="Gene3D" id="3.90.640.10">
    <property type="entry name" value="Actin, Chain A, domain 4"/>
    <property type="match status" value="4"/>
</dbReference>
<dbReference type="GO" id="GO:0005524">
    <property type="term" value="F:ATP binding"/>
    <property type="evidence" value="ECO:0007669"/>
    <property type="project" value="UniProtKB-KW"/>
</dbReference>
<dbReference type="PRINTS" id="PR00301">
    <property type="entry name" value="HEATSHOCK70"/>
</dbReference>
<organism evidence="5 6">
    <name type="scientific">Tritrichomonas foetus</name>
    <dbReference type="NCBI Taxonomy" id="1144522"/>
    <lineage>
        <taxon>Eukaryota</taxon>
        <taxon>Metamonada</taxon>
        <taxon>Parabasalia</taxon>
        <taxon>Tritrichomonadida</taxon>
        <taxon>Tritrichomonadidae</taxon>
        <taxon>Tritrichomonas</taxon>
    </lineage>
</organism>
<dbReference type="SUPFAM" id="SSF53067">
    <property type="entry name" value="Actin-like ATPase domain"/>
    <property type="match status" value="9"/>
</dbReference>
<dbReference type="Proteomes" id="UP000179807">
    <property type="component" value="Unassembled WGS sequence"/>
</dbReference>
<dbReference type="PANTHER" id="PTHR19375">
    <property type="entry name" value="HEAT SHOCK PROTEIN 70KDA"/>
    <property type="match status" value="1"/>
</dbReference>
<dbReference type="Gene3D" id="2.60.34.10">
    <property type="entry name" value="Substrate Binding Domain Of DNAk, Chain A, domain 1"/>
    <property type="match status" value="5"/>
</dbReference>
<keyword evidence="4" id="KW-0143">Chaperone</keyword>